<evidence type="ECO:0000313" key="7">
    <source>
        <dbReference type="Proteomes" id="UP000463337"/>
    </source>
</evidence>
<dbReference type="InterPro" id="IPR012373">
    <property type="entry name" value="Ferrdict_sens_TM"/>
</dbReference>
<dbReference type="Gene3D" id="3.55.50.30">
    <property type="match status" value="1"/>
</dbReference>
<dbReference type="InterPro" id="IPR006860">
    <property type="entry name" value="FecR"/>
</dbReference>
<dbReference type="Pfam" id="PF16344">
    <property type="entry name" value="FecR_C"/>
    <property type="match status" value="1"/>
</dbReference>
<dbReference type="EMBL" id="JAJCNI010000002">
    <property type="protein sequence ID" value="MCB6516681.1"/>
    <property type="molecule type" value="Genomic_DNA"/>
</dbReference>
<dbReference type="EMBL" id="JAQMPX010000029">
    <property type="protein sequence ID" value="MDB9137674.1"/>
    <property type="molecule type" value="Genomic_DNA"/>
</dbReference>
<reference evidence="5" key="3">
    <citation type="submission" date="2023-01" db="EMBL/GenBank/DDBJ databases">
        <title>Human gut microbiome strain richness.</title>
        <authorList>
            <person name="Chen-Liaw A."/>
        </authorList>
    </citation>
    <scope>NUCLEOTIDE SEQUENCE</scope>
    <source>
        <strain evidence="5">D35st1_E5_D35t1_190705</strain>
    </source>
</reference>
<keyword evidence="1" id="KW-0812">Transmembrane</keyword>
<feature type="domain" description="FecR protein" evidence="2">
    <location>
        <begin position="127"/>
        <end position="213"/>
    </location>
</feature>
<dbReference type="InterPro" id="IPR032508">
    <property type="entry name" value="FecR_C"/>
</dbReference>
<gene>
    <name evidence="6" type="ORF">GKD59_14820</name>
    <name evidence="4" type="ORF">LI194_02600</name>
    <name evidence="5" type="ORF">PN612_04005</name>
</gene>
<evidence type="ECO:0000313" key="5">
    <source>
        <dbReference type="EMBL" id="MDB9137674.1"/>
    </source>
</evidence>
<dbReference type="Gene3D" id="2.60.120.1440">
    <property type="match status" value="1"/>
</dbReference>
<evidence type="ECO:0000313" key="6">
    <source>
        <dbReference type="EMBL" id="MRY59153.1"/>
    </source>
</evidence>
<dbReference type="PANTHER" id="PTHR30273:SF2">
    <property type="entry name" value="PROTEIN FECR"/>
    <property type="match status" value="1"/>
</dbReference>
<proteinExistence type="predicted"/>
<accession>A0A3R6JH96</accession>
<evidence type="ECO:0000256" key="1">
    <source>
        <dbReference type="SAM" id="Phobius"/>
    </source>
</evidence>
<name>A0A3R6JH96_PARDI</name>
<dbReference type="Proteomes" id="UP001198806">
    <property type="component" value="Unassembled WGS sequence"/>
</dbReference>
<feature type="transmembrane region" description="Helical" evidence="1">
    <location>
        <begin position="83"/>
        <end position="107"/>
    </location>
</feature>
<sequence length="333" mass="38946">MNKDIPWRFIISHLKGDVDEKEEKLFCEWLQEERNTLLFRELESLWREIREETSTYTPDTDYYWRQMESRMLRKDEKPKSVPLWKFWMAVSVATVLLVLSLTFSFLYNKTEYWTDSSCKLSYSSLSGKSKIILPDSSVVWLNSGSSLRYAVNFFENREVDLSGEALFDVTKDSRHPFVVSTSGVKVRVHGTRFNVNSYSKEENILVTLFQGSVSLEAGGQEAYLHPGERASVSKKYRTLDITSADMFYDSFWASESVRFEAKSLRYITRYLEKWYNVKIEVDPSIPDSQAYTFTIKDESLEVILRIMSRINPISYMFDGNDHVKITHVEPSKK</sequence>
<evidence type="ECO:0000259" key="2">
    <source>
        <dbReference type="Pfam" id="PF04773"/>
    </source>
</evidence>
<organism evidence="5 8">
    <name type="scientific">Parabacteroides distasonis</name>
    <dbReference type="NCBI Taxonomy" id="823"/>
    <lineage>
        <taxon>Bacteria</taxon>
        <taxon>Pseudomonadati</taxon>
        <taxon>Bacteroidota</taxon>
        <taxon>Bacteroidia</taxon>
        <taxon>Bacteroidales</taxon>
        <taxon>Tannerellaceae</taxon>
        <taxon>Parabacteroides</taxon>
    </lineage>
</organism>
<evidence type="ECO:0000259" key="3">
    <source>
        <dbReference type="Pfam" id="PF16344"/>
    </source>
</evidence>
<reference evidence="4" key="2">
    <citation type="submission" date="2021-10" db="EMBL/GenBank/DDBJ databases">
        <title>Collection of gut derived symbiotic bacterial strains cultured from healthy donors.</title>
        <authorList>
            <person name="Lin H."/>
            <person name="Littmann E."/>
            <person name="Kohout C."/>
            <person name="Pamer E.G."/>
        </authorList>
    </citation>
    <scope>NUCLEOTIDE SEQUENCE</scope>
    <source>
        <strain evidence="4">DFI.2.94</strain>
    </source>
</reference>
<dbReference type="Pfam" id="PF04773">
    <property type="entry name" value="FecR"/>
    <property type="match status" value="1"/>
</dbReference>
<feature type="domain" description="Protein FecR C-terminal" evidence="3">
    <location>
        <begin position="258"/>
        <end position="320"/>
    </location>
</feature>
<comment type="caution">
    <text evidence="5">The sequence shown here is derived from an EMBL/GenBank/DDBJ whole genome shotgun (WGS) entry which is preliminary data.</text>
</comment>
<dbReference type="Proteomes" id="UP000463337">
    <property type="component" value="Unassembled WGS sequence"/>
</dbReference>
<keyword evidence="1" id="KW-0472">Membrane</keyword>
<dbReference type="Proteomes" id="UP001211522">
    <property type="component" value="Unassembled WGS sequence"/>
</dbReference>
<dbReference type="RefSeq" id="WP_005867187.1">
    <property type="nucleotide sequence ID" value="NZ_AP019729.1"/>
</dbReference>
<dbReference type="GO" id="GO:0016989">
    <property type="term" value="F:sigma factor antagonist activity"/>
    <property type="evidence" value="ECO:0007669"/>
    <property type="project" value="TreeGrafter"/>
</dbReference>
<dbReference type="PIRSF" id="PIRSF018266">
    <property type="entry name" value="FecR"/>
    <property type="match status" value="1"/>
</dbReference>
<dbReference type="AlphaFoldDB" id="A0A3R6JH96"/>
<evidence type="ECO:0000313" key="4">
    <source>
        <dbReference type="EMBL" id="MCB6516681.1"/>
    </source>
</evidence>
<reference evidence="6 7" key="1">
    <citation type="journal article" date="2019" name="Nat. Med.">
        <title>A library of human gut bacterial isolates paired with longitudinal multiomics data enables mechanistic microbiome research.</title>
        <authorList>
            <person name="Poyet M."/>
            <person name="Groussin M."/>
            <person name="Gibbons S.M."/>
            <person name="Avila-Pacheco J."/>
            <person name="Jiang X."/>
            <person name="Kearney S.M."/>
            <person name="Perrotta A.R."/>
            <person name="Berdy B."/>
            <person name="Zhao S."/>
            <person name="Lieberman T.D."/>
            <person name="Swanson P.K."/>
            <person name="Smith M."/>
            <person name="Roesemann S."/>
            <person name="Alexander J.E."/>
            <person name="Rich S.A."/>
            <person name="Livny J."/>
            <person name="Vlamakis H."/>
            <person name="Clish C."/>
            <person name="Bullock K."/>
            <person name="Deik A."/>
            <person name="Scott J."/>
            <person name="Pierce K.A."/>
            <person name="Xavier R.J."/>
            <person name="Alm E.J."/>
        </authorList>
    </citation>
    <scope>NUCLEOTIDE SEQUENCE [LARGE SCALE GENOMIC DNA]</scope>
    <source>
        <strain evidence="6 7">BIOML-A41</strain>
    </source>
</reference>
<evidence type="ECO:0000313" key="8">
    <source>
        <dbReference type="Proteomes" id="UP001211522"/>
    </source>
</evidence>
<dbReference type="EMBL" id="WKLT01000014">
    <property type="protein sequence ID" value="MRY59153.1"/>
    <property type="molecule type" value="Genomic_DNA"/>
</dbReference>
<dbReference type="PANTHER" id="PTHR30273">
    <property type="entry name" value="PERIPLASMIC SIGNAL SENSOR AND SIGMA FACTOR ACTIVATOR FECR-RELATED"/>
    <property type="match status" value="1"/>
</dbReference>
<keyword evidence="1" id="KW-1133">Transmembrane helix</keyword>
<protein>
    <submittedName>
        <fullName evidence="6">DUF4974 domain-containing protein</fullName>
    </submittedName>
    <submittedName>
        <fullName evidence="5">FecR domain-containing protein</fullName>
    </submittedName>
</protein>